<keyword evidence="15" id="KW-1185">Reference proteome</keyword>
<evidence type="ECO:0000256" key="4">
    <source>
        <dbReference type="ARBA" id="ARBA00022692"/>
    </source>
</evidence>
<evidence type="ECO:0000256" key="8">
    <source>
        <dbReference type="ARBA" id="ARBA00029447"/>
    </source>
</evidence>
<evidence type="ECO:0000256" key="9">
    <source>
        <dbReference type="PROSITE-ProRule" id="PRU00284"/>
    </source>
</evidence>
<evidence type="ECO:0000313" key="14">
    <source>
        <dbReference type="EMBL" id="GLQ32648.1"/>
    </source>
</evidence>
<evidence type="ECO:0000259" key="13">
    <source>
        <dbReference type="PROSITE" id="PS50885"/>
    </source>
</evidence>
<dbReference type="Pfam" id="PF00015">
    <property type="entry name" value="MCPsignal"/>
    <property type="match status" value="1"/>
</dbReference>
<comment type="caution">
    <text evidence="14">The sequence shown here is derived from an EMBL/GenBank/DDBJ whole genome shotgun (WGS) entry which is preliminary data.</text>
</comment>
<protein>
    <submittedName>
        <fullName evidence="14">Methyl-accepting chemotaxis protein</fullName>
    </submittedName>
</protein>
<gene>
    <name evidence="14" type="ORF">GCM10007876_31270</name>
</gene>
<evidence type="ECO:0000313" key="15">
    <source>
        <dbReference type="Proteomes" id="UP001161389"/>
    </source>
</evidence>
<dbReference type="PANTHER" id="PTHR32089">
    <property type="entry name" value="METHYL-ACCEPTING CHEMOTAXIS PROTEIN MCPB"/>
    <property type="match status" value="1"/>
</dbReference>
<dbReference type="SMART" id="SM00304">
    <property type="entry name" value="HAMP"/>
    <property type="match status" value="2"/>
</dbReference>
<dbReference type="SUPFAM" id="SSF58104">
    <property type="entry name" value="Methyl-accepting chemotaxis protein (MCP) signaling domain"/>
    <property type="match status" value="1"/>
</dbReference>
<evidence type="ECO:0000256" key="1">
    <source>
        <dbReference type="ARBA" id="ARBA00004651"/>
    </source>
</evidence>
<dbReference type="Pfam" id="PF02743">
    <property type="entry name" value="dCache_1"/>
    <property type="match status" value="1"/>
</dbReference>
<dbReference type="GO" id="GO:0005886">
    <property type="term" value="C:plasma membrane"/>
    <property type="evidence" value="ECO:0007669"/>
    <property type="project" value="UniProtKB-SubCell"/>
</dbReference>
<dbReference type="CDD" id="cd06225">
    <property type="entry name" value="HAMP"/>
    <property type="match status" value="1"/>
</dbReference>
<feature type="domain" description="HAMP" evidence="13">
    <location>
        <begin position="448"/>
        <end position="501"/>
    </location>
</feature>
<evidence type="ECO:0000259" key="12">
    <source>
        <dbReference type="PROSITE" id="PS50111"/>
    </source>
</evidence>
<proteinExistence type="inferred from homology"/>
<accession>A0AA37SCQ1</accession>
<keyword evidence="10" id="KW-0175">Coiled coil</keyword>
<feature type="domain" description="Methyl-accepting transducer" evidence="12">
    <location>
        <begin position="506"/>
        <end position="742"/>
    </location>
</feature>
<evidence type="ECO:0000256" key="6">
    <source>
        <dbReference type="ARBA" id="ARBA00023136"/>
    </source>
</evidence>
<reference evidence="14" key="2">
    <citation type="submission" date="2023-01" db="EMBL/GenBank/DDBJ databases">
        <title>Draft genome sequence of Litoribrevibacter albus strain NBRC 110071.</title>
        <authorList>
            <person name="Sun Q."/>
            <person name="Mori K."/>
        </authorList>
    </citation>
    <scope>NUCLEOTIDE SEQUENCE</scope>
    <source>
        <strain evidence="14">NBRC 110071</strain>
    </source>
</reference>
<dbReference type="InterPro" id="IPR033479">
    <property type="entry name" value="dCache_1"/>
</dbReference>
<keyword evidence="3" id="KW-0145">Chemotaxis</keyword>
<evidence type="ECO:0000256" key="2">
    <source>
        <dbReference type="ARBA" id="ARBA00022475"/>
    </source>
</evidence>
<sequence length="778" mass="84940">MFMRISTKLILGATLLAVIPVVVSNFLVGTKATSTSHNALEMTSQDRLKSVRDTTKARLDDYLQNLENLIVTLSANPGTVQAAMSFSGAFKDHTAQAGLFGKTDEFKQDISGFLSSDFQGQYRALNNGKQAPVQNWVSQMSEKALEFQSIFIAKNPNPLGEKHKLVDIKDYTTYEQFHEMYHPMMVQYLETFGFYDIFIVNPKNGQIVYSVFKEIDFATSLETGPFKDTGIAEVYRQAKSAQDPNFIAFTDFAPYPPSYESPASFMASPIMDGNETFGVLIFQMPLNIINNIMTHDKNWSNVGLGSSGETYLVGKDFKLRSDSRFLLEDINGYTEALSNSGLAQDTIDLIKARESSIGLQEVNSESIKAALNGEQGFKHIFDYRDVEVLSAFTPLKFKGITWALVAEIDEAEAFASANEVSSTIITNAIIVFVIVVIIAVASSYVFSRSLSNPIIRLKDHLETVGNNADLTLTLTATGKDEIADITNSFNGMMSQFRDSLHKVADASQQLSTAASQTMSATEQTVNRAREQLDQSNQAATAMNEMTATVQEVANHTNEAAEATNQANRATQTGQANVDELIRTIESLAARLNSAGEVTDRLAKESEQINTVVDVIRSIAEQTNLLALNAAIEAARAGEQGRGFAVVADEVRSLAGKTHDSTQEINQMVEALQKGSKDTVDAIEASLSEVQLAVSKADDAGSSLNDITNSVNTVNEMNLQIATTAEEQISVSEEINKNITHIAEMAEKTDVDAKETSESALAVADLSEQLSKLISRFKI</sequence>
<dbReference type="FunFam" id="1.10.287.950:FF:000001">
    <property type="entry name" value="Methyl-accepting chemotaxis sensory transducer"/>
    <property type="match status" value="1"/>
</dbReference>
<evidence type="ECO:0000256" key="3">
    <source>
        <dbReference type="ARBA" id="ARBA00022500"/>
    </source>
</evidence>
<dbReference type="PANTHER" id="PTHR32089:SF112">
    <property type="entry name" value="LYSOZYME-LIKE PROTEIN-RELATED"/>
    <property type="match status" value="1"/>
</dbReference>
<dbReference type="EMBL" id="BSNM01000016">
    <property type="protein sequence ID" value="GLQ32648.1"/>
    <property type="molecule type" value="Genomic_DNA"/>
</dbReference>
<dbReference type="InterPro" id="IPR004089">
    <property type="entry name" value="MCPsignal_dom"/>
</dbReference>
<dbReference type="Gene3D" id="3.30.450.20">
    <property type="entry name" value="PAS domain"/>
    <property type="match status" value="1"/>
</dbReference>
<reference evidence="14" key="1">
    <citation type="journal article" date="2014" name="Int. J. Syst. Evol. Microbiol.">
        <title>Complete genome sequence of Corynebacterium casei LMG S-19264T (=DSM 44701T), isolated from a smear-ripened cheese.</title>
        <authorList>
            <consortium name="US DOE Joint Genome Institute (JGI-PGF)"/>
            <person name="Walter F."/>
            <person name="Albersmeier A."/>
            <person name="Kalinowski J."/>
            <person name="Ruckert C."/>
        </authorList>
    </citation>
    <scope>NUCLEOTIDE SEQUENCE</scope>
    <source>
        <strain evidence="14">NBRC 110071</strain>
    </source>
</reference>
<dbReference type="Pfam" id="PF00672">
    <property type="entry name" value="HAMP"/>
    <property type="match status" value="1"/>
</dbReference>
<feature type="coiled-coil region" evidence="10">
    <location>
        <begin position="518"/>
        <end position="572"/>
    </location>
</feature>
<name>A0AA37SCQ1_9GAMM</name>
<comment type="subcellular location">
    <subcellularLocation>
        <location evidence="1">Cell membrane</location>
        <topology evidence="1">Multi-pass membrane protein</topology>
    </subcellularLocation>
</comment>
<dbReference type="GO" id="GO:0007165">
    <property type="term" value="P:signal transduction"/>
    <property type="evidence" value="ECO:0007669"/>
    <property type="project" value="UniProtKB-KW"/>
</dbReference>
<feature type="transmembrane region" description="Helical" evidence="11">
    <location>
        <begin position="424"/>
        <end position="446"/>
    </location>
</feature>
<dbReference type="CDD" id="cd11386">
    <property type="entry name" value="MCP_signal"/>
    <property type="match status" value="1"/>
</dbReference>
<keyword evidence="5 11" id="KW-1133">Transmembrane helix</keyword>
<dbReference type="InterPro" id="IPR003660">
    <property type="entry name" value="HAMP_dom"/>
</dbReference>
<dbReference type="Proteomes" id="UP001161389">
    <property type="component" value="Unassembled WGS sequence"/>
</dbReference>
<dbReference type="AlphaFoldDB" id="A0AA37SCQ1"/>
<evidence type="ECO:0000256" key="5">
    <source>
        <dbReference type="ARBA" id="ARBA00022989"/>
    </source>
</evidence>
<keyword evidence="4 11" id="KW-0812">Transmembrane</keyword>
<keyword evidence="2" id="KW-1003">Cell membrane</keyword>
<evidence type="ECO:0000256" key="10">
    <source>
        <dbReference type="SAM" id="Coils"/>
    </source>
</evidence>
<keyword evidence="7 9" id="KW-0807">Transducer</keyword>
<dbReference type="GO" id="GO:0006935">
    <property type="term" value="P:chemotaxis"/>
    <property type="evidence" value="ECO:0007669"/>
    <property type="project" value="UniProtKB-KW"/>
</dbReference>
<dbReference type="PROSITE" id="PS50111">
    <property type="entry name" value="CHEMOTAXIS_TRANSDUC_2"/>
    <property type="match status" value="1"/>
</dbReference>
<evidence type="ECO:0000256" key="11">
    <source>
        <dbReference type="SAM" id="Phobius"/>
    </source>
</evidence>
<organism evidence="14 15">
    <name type="scientific">Litoribrevibacter albus</name>
    <dbReference type="NCBI Taxonomy" id="1473156"/>
    <lineage>
        <taxon>Bacteria</taxon>
        <taxon>Pseudomonadati</taxon>
        <taxon>Pseudomonadota</taxon>
        <taxon>Gammaproteobacteria</taxon>
        <taxon>Oceanospirillales</taxon>
        <taxon>Oceanospirillaceae</taxon>
        <taxon>Litoribrevibacter</taxon>
    </lineage>
</organism>
<keyword evidence="6 11" id="KW-0472">Membrane</keyword>
<comment type="similarity">
    <text evidence="8">Belongs to the methyl-accepting chemotaxis (MCP) protein family.</text>
</comment>
<dbReference type="Gene3D" id="1.10.287.950">
    <property type="entry name" value="Methyl-accepting chemotaxis protein"/>
    <property type="match status" value="1"/>
</dbReference>
<dbReference type="SMART" id="SM00283">
    <property type="entry name" value="MA"/>
    <property type="match status" value="1"/>
</dbReference>
<dbReference type="PROSITE" id="PS50885">
    <property type="entry name" value="HAMP"/>
    <property type="match status" value="1"/>
</dbReference>
<evidence type="ECO:0000256" key="7">
    <source>
        <dbReference type="ARBA" id="ARBA00023224"/>
    </source>
</evidence>